<dbReference type="RefSeq" id="WP_065698989.1">
    <property type="nucleotide sequence ID" value="NZ_CP049212.1"/>
</dbReference>
<dbReference type="AlphaFoldDB" id="A0AAE7UUD8"/>
<evidence type="ECO:0000313" key="1">
    <source>
        <dbReference type="EMBL" id="NTF39448.1"/>
    </source>
</evidence>
<evidence type="ECO:0000313" key="2">
    <source>
        <dbReference type="EMBL" id="QTG03910.1"/>
    </source>
</evidence>
<evidence type="ECO:0000313" key="3">
    <source>
        <dbReference type="Proteomes" id="UP000663912"/>
    </source>
</evidence>
<dbReference type="KEGG" id="arui:G6M88_26040"/>
<protein>
    <submittedName>
        <fullName evidence="2">Uncharacterized protein</fullName>
    </submittedName>
</protein>
<evidence type="ECO:0000313" key="4">
    <source>
        <dbReference type="Proteomes" id="UP000822331"/>
    </source>
</evidence>
<gene>
    <name evidence="1" type="ORF">G6L72_22350</name>
    <name evidence="2" type="ORF">G6M88_26040</name>
</gene>
<dbReference type="EMBL" id="JAAMCP010000013">
    <property type="protein sequence ID" value="NTF39448.1"/>
    <property type="molecule type" value="Genomic_DNA"/>
</dbReference>
<dbReference type="Proteomes" id="UP000822331">
    <property type="component" value="Unassembled WGS sequence"/>
</dbReference>
<organism evidence="2 3">
    <name type="scientific">Agrobacterium rubi</name>
    <dbReference type="NCBI Taxonomy" id="28099"/>
    <lineage>
        <taxon>Bacteria</taxon>
        <taxon>Pseudomonadati</taxon>
        <taxon>Pseudomonadota</taxon>
        <taxon>Alphaproteobacteria</taxon>
        <taxon>Hyphomicrobiales</taxon>
        <taxon>Rhizobiaceae</taxon>
        <taxon>Rhizobium/Agrobacterium group</taxon>
        <taxon>Agrobacterium</taxon>
    </lineage>
</organism>
<reference evidence="2" key="2">
    <citation type="submission" date="2020-02" db="EMBL/GenBank/DDBJ databases">
        <title>Unexpected conservation and global transmission of agrobacterial virulence plasmids.</title>
        <authorList>
            <person name="Weisberg A.J."/>
            <person name="Davis E.W. II"/>
            <person name="Tabima J.R."/>
            <person name="Belcher M.S."/>
            <person name="Miller M."/>
            <person name="Kuo C.-H."/>
            <person name="Loper J.E."/>
            <person name="Grunwald N.J."/>
            <person name="Putnam M.L."/>
            <person name="Chang J.H."/>
        </authorList>
    </citation>
    <scope>NUCLEOTIDE SEQUENCE</scope>
    <source>
        <strain evidence="2">W2/73</strain>
        <plasmid evidence="2">pW2_73_5</plasmid>
    </source>
</reference>
<keyword evidence="2" id="KW-0614">Plasmid</keyword>
<dbReference type="EMBL" id="CP049212">
    <property type="protein sequence ID" value="QTG03910.1"/>
    <property type="molecule type" value="Genomic_DNA"/>
</dbReference>
<geneLocation type="plasmid" evidence="2 3">
    <name>pW2_73_5</name>
</geneLocation>
<dbReference type="Proteomes" id="UP000663912">
    <property type="component" value="Plasmid pW2_73_5"/>
</dbReference>
<proteinExistence type="predicted"/>
<keyword evidence="4" id="KW-1185">Reference proteome</keyword>
<sequence>MSDADYVNAITQAFNNGDERYWVHGYGCTQMRRIVELLKPAFPDASLYEYSNDPDACVFSVNIESDQPGLARIAKNRAKLIAQGRTVNLPI</sequence>
<name>A0AAE7UUD8_9HYPH</name>
<reference evidence="1 4" key="1">
    <citation type="journal article" date="2020" name="Science">
        <title>Unexpected conservation and global transmission of agrobacterial virulence plasmids.</title>
        <authorList>
            <person name="Weisberg A.J."/>
            <person name="Davis E.W. 2nd"/>
            <person name="Tabima J."/>
            <person name="Belcher M.S."/>
            <person name="Miller M."/>
            <person name="Kuo C.H."/>
            <person name="Loper J.E."/>
            <person name="Grunwald N.J."/>
            <person name="Putnam M.L."/>
            <person name="Chang J.H."/>
        </authorList>
    </citation>
    <scope>NUCLEOTIDE SEQUENCE [LARGE SCALE GENOMIC DNA]</scope>
    <source>
        <strain evidence="1 4">A19/93</strain>
    </source>
</reference>
<accession>A0AAE7UUD8</accession>